<dbReference type="Proteomes" id="UP000579812">
    <property type="component" value="Unassembled WGS sequence"/>
</dbReference>
<dbReference type="AlphaFoldDB" id="A0A7J6DGI6"/>
<keyword evidence="3" id="KW-1185">Reference proteome</keyword>
<feature type="compositionally biased region" description="Basic and acidic residues" evidence="1">
    <location>
        <begin position="41"/>
        <end position="59"/>
    </location>
</feature>
<evidence type="ECO:0000256" key="1">
    <source>
        <dbReference type="SAM" id="MobiDB-lite"/>
    </source>
</evidence>
<comment type="caution">
    <text evidence="2">The sequence shown here is derived from an EMBL/GenBank/DDBJ whole genome shotgun (WGS) entry which is preliminary data.</text>
</comment>
<evidence type="ECO:0000313" key="3">
    <source>
        <dbReference type="Proteomes" id="UP000579812"/>
    </source>
</evidence>
<name>A0A7J6DGI6_9TELE</name>
<protein>
    <submittedName>
        <fullName evidence="2">Uncharacterized protein</fullName>
    </submittedName>
</protein>
<dbReference type="EMBL" id="JAAMOB010000001">
    <property type="protein sequence ID" value="KAF4118095.1"/>
    <property type="molecule type" value="Genomic_DNA"/>
</dbReference>
<reference evidence="2 3" key="1">
    <citation type="submission" date="2020-04" db="EMBL/GenBank/DDBJ databases">
        <title>Chromosome-level genome assembly of a cyprinid fish Onychostoma macrolepis by integration of Nanopore Sequencing, Bionano and Hi-C technology.</title>
        <authorList>
            <person name="Wang D."/>
        </authorList>
    </citation>
    <scope>NUCLEOTIDE SEQUENCE [LARGE SCALE GENOMIC DNA]</scope>
    <source>
        <strain evidence="2">SWU-2019</strain>
        <tissue evidence="2">Muscle</tissue>
    </source>
</reference>
<feature type="region of interest" description="Disordered" evidence="1">
    <location>
        <begin position="85"/>
        <end position="107"/>
    </location>
</feature>
<gene>
    <name evidence="2" type="ORF">G5714_000146</name>
</gene>
<accession>A0A7J6DGI6</accession>
<feature type="region of interest" description="Disordered" evidence="1">
    <location>
        <begin position="35"/>
        <end position="71"/>
    </location>
</feature>
<organism evidence="2 3">
    <name type="scientific">Onychostoma macrolepis</name>
    <dbReference type="NCBI Taxonomy" id="369639"/>
    <lineage>
        <taxon>Eukaryota</taxon>
        <taxon>Metazoa</taxon>
        <taxon>Chordata</taxon>
        <taxon>Craniata</taxon>
        <taxon>Vertebrata</taxon>
        <taxon>Euteleostomi</taxon>
        <taxon>Actinopterygii</taxon>
        <taxon>Neopterygii</taxon>
        <taxon>Teleostei</taxon>
        <taxon>Ostariophysi</taxon>
        <taxon>Cypriniformes</taxon>
        <taxon>Cyprinidae</taxon>
        <taxon>Acrossocheilinae</taxon>
        <taxon>Onychostoma</taxon>
    </lineage>
</organism>
<sequence length="118" mass="13565">MERQQQPEEKTCLACGQPKMVPLSTFFLISKALSGTSTVPQRKEEESRIAALNEEEKERRGKMKRKRGLLSDRLREVEERMKDDDATFLQDEPNSSSAQEPCGVEERGIQYWHSHVGN</sequence>
<evidence type="ECO:0000313" key="2">
    <source>
        <dbReference type="EMBL" id="KAF4118095.1"/>
    </source>
</evidence>
<proteinExistence type="predicted"/>